<dbReference type="InterPro" id="IPR027417">
    <property type="entry name" value="P-loop_NTPase"/>
</dbReference>
<dbReference type="SUPFAM" id="SSF48403">
    <property type="entry name" value="Ankyrin repeat"/>
    <property type="match status" value="1"/>
</dbReference>
<feature type="region of interest" description="Disordered" evidence="4">
    <location>
        <begin position="895"/>
        <end position="922"/>
    </location>
</feature>
<feature type="compositionally biased region" description="Basic and acidic residues" evidence="4">
    <location>
        <begin position="910"/>
        <end position="922"/>
    </location>
</feature>
<evidence type="ECO:0000256" key="4">
    <source>
        <dbReference type="SAM" id="MobiDB-lite"/>
    </source>
</evidence>
<evidence type="ECO:0000259" key="5">
    <source>
        <dbReference type="Pfam" id="PF24883"/>
    </source>
</evidence>
<feature type="domain" description="Nephrocystin 3-like N-terminal" evidence="5">
    <location>
        <begin position="82"/>
        <end position="255"/>
    </location>
</feature>
<dbReference type="PRINTS" id="PR01415">
    <property type="entry name" value="ANKYRIN"/>
</dbReference>
<feature type="repeat" description="ANK" evidence="3">
    <location>
        <begin position="841"/>
        <end position="873"/>
    </location>
</feature>
<keyword evidence="2 3" id="KW-0040">ANK repeat</keyword>
<dbReference type="PROSITE" id="PS50088">
    <property type="entry name" value="ANK_REPEAT"/>
    <property type="match status" value="3"/>
</dbReference>
<feature type="repeat" description="ANK" evidence="3">
    <location>
        <begin position="767"/>
        <end position="799"/>
    </location>
</feature>
<dbReference type="PANTHER" id="PTHR24173">
    <property type="entry name" value="ANKYRIN REPEAT CONTAINING"/>
    <property type="match status" value="1"/>
</dbReference>
<accession>A0AAV9VCS7</accession>
<evidence type="ECO:0000256" key="2">
    <source>
        <dbReference type="ARBA" id="ARBA00023043"/>
    </source>
</evidence>
<keyword evidence="7" id="KW-1185">Reference proteome</keyword>
<dbReference type="InterPro" id="IPR036770">
    <property type="entry name" value="Ankyrin_rpt-contain_sf"/>
</dbReference>
<dbReference type="Gene3D" id="1.25.40.20">
    <property type="entry name" value="Ankyrin repeat-containing domain"/>
    <property type="match status" value="2"/>
</dbReference>
<dbReference type="PROSITE" id="PS50297">
    <property type="entry name" value="ANK_REP_REGION"/>
    <property type="match status" value="3"/>
</dbReference>
<dbReference type="InterPro" id="IPR056884">
    <property type="entry name" value="NPHP3-like_N"/>
</dbReference>
<dbReference type="SMART" id="SM00248">
    <property type="entry name" value="ANK"/>
    <property type="match status" value="7"/>
</dbReference>
<gene>
    <name evidence="6" type="ORF">TWF696_000927</name>
</gene>
<protein>
    <recommendedName>
        <fullName evidence="5">Nephrocystin 3-like N-terminal domain-containing protein</fullName>
    </recommendedName>
</protein>
<evidence type="ECO:0000313" key="6">
    <source>
        <dbReference type="EMBL" id="KAK6359790.1"/>
    </source>
</evidence>
<reference evidence="6 7" key="1">
    <citation type="submission" date="2019-10" db="EMBL/GenBank/DDBJ databases">
        <authorList>
            <person name="Palmer J.M."/>
        </authorList>
    </citation>
    <scope>NUCLEOTIDE SEQUENCE [LARGE SCALE GENOMIC DNA]</scope>
    <source>
        <strain evidence="6 7">TWF696</strain>
    </source>
</reference>
<dbReference type="Pfam" id="PF24883">
    <property type="entry name" value="NPHP3_N"/>
    <property type="match status" value="1"/>
</dbReference>
<dbReference type="PANTHER" id="PTHR24173:SF27">
    <property type="entry name" value="ANKYRIN REPEAT AND SOCS BOX PROTEIN 1"/>
    <property type="match status" value="1"/>
</dbReference>
<comment type="caution">
    <text evidence="6">The sequence shown here is derived from an EMBL/GenBank/DDBJ whole genome shotgun (WGS) entry which is preliminary data.</text>
</comment>
<dbReference type="EMBL" id="JAVHNQ010000001">
    <property type="protein sequence ID" value="KAK6359790.1"/>
    <property type="molecule type" value="Genomic_DNA"/>
</dbReference>
<keyword evidence="1" id="KW-0677">Repeat</keyword>
<dbReference type="Gene3D" id="3.40.50.300">
    <property type="entry name" value="P-loop containing nucleotide triphosphate hydrolases"/>
    <property type="match status" value="1"/>
</dbReference>
<dbReference type="InterPro" id="IPR002110">
    <property type="entry name" value="Ankyrin_rpt"/>
</dbReference>
<sequence length="1346" mass="150837">MAQIIQVEAVTNSGVQIGVQSGSLHYGNVHNGDVNNYTYLQNGNKNDAKDKDANVHRHKELRKARIGRGAVSIAASSEPEPCDWVLKRDSYQDWDKDEARTSVLWIQGRVAGCGKSTIVSRIVDEFKDRSAREEIHLLYFYISATNEKLRSRGAVLRSFMDQMMDCSLAAEHIRSTLVNPGSSPDQNNPESLEDADIQDGLFRYLRHEAELPVYIVVDAVDELDPADRYWLIKTLIEEHESISRHSRFKILLSSRDDAGINTIRNLPTTVGHHTKFRTLEIQPKDIAGDIHSFIQRELVPICTELGHGPDSNWQTSIVKKLTECANGMFLWAYYQMKIISCMRSHNLISRHVNKIYISGRSSTDGINDFYKQTMEKIMDVRVTQDEREVARKVFTLLIHASGPIAVDALLEAIFASPDELEEWKSDPKGIVRICRYLVDMDEDICIFRWTHYSVYEYFTTPRKDIQSPKQPHQDLAFEETSDDALIAELCLSYLCRDTFARGKQINSARYGNSPLKTCINQHRFLEFASTQWACYSRSSMTDGKVRTRLLKLCKKESNMQLAFQVFLLSRHAHTVHDVHLTHIISYFHLYDLFEDLACERLLETGARAGNGFTAIHWAIDGHNSLADKRFSEEDPQVAIARHQQSVLDTVEKLVAYGADINVQDGEGRTPLYLAAKQGYLNVVTKLLQTKGILVNCHSKGLGTPLIVASYKGHADIVEKLIEARANITTSCELGTALHAAASQGSKECVSVILKKGSARSLDIALPQIGTPLHEAAYYGHSEIVEMLLSKGFKVNSMSDNYGSPLQAAAVGCYRKEDPTDFKKIFEMLFKFGADVNARGGSFTTALHASSHYGHLELVEMLLKNGADIHIESPNGTALQVAEQEGSMGVVERLHKHEASNPAPASSKKISKADKKSDDSSKEGEVQRQWSFFYTISRVPMKIFMTALKADDQKRMEFYFKAYKSRAEWAINANKIAILGMLASVGEQIFKDVISLTVVRHTPQAAESYPASQTLDTQRNFGEMAYTFLNGPWNLILLVVAVLARVFNIWAQTPKARLIDETAHQPKLEQSFPTIAGSKPEDIPFYSEDPAFRTLDRLTAIGISILGDAIDKKNAAAVDVLSKVWTRALYQIHSQVDIGDEMLKDLLNKRTEELMSLLEKGEEEAGKRIARVAVQLIATAIGEGETYNPLVCSLANIWALAMGKIHKLGERNGHDHLSLFLQAIIEDIKMALKKGDSAKIEHLSQVVVAIFAHVITERLDSLFDRMAEICLEVWDMITAPAFPKGQLIHEALEGKADTFIDFLRSVVANNRKDIFEFAMEQGNGIADDLSAVFSKYGARRPEVVKIM</sequence>
<proteinExistence type="predicted"/>
<name>A0AAV9VCS7_9PEZI</name>
<evidence type="ECO:0000313" key="7">
    <source>
        <dbReference type="Proteomes" id="UP001375240"/>
    </source>
</evidence>
<evidence type="ECO:0000256" key="1">
    <source>
        <dbReference type="ARBA" id="ARBA00022737"/>
    </source>
</evidence>
<evidence type="ECO:0000256" key="3">
    <source>
        <dbReference type="PROSITE-ProRule" id="PRU00023"/>
    </source>
</evidence>
<organism evidence="6 7">
    <name type="scientific">Orbilia brochopaga</name>
    <dbReference type="NCBI Taxonomy" id="3140254"/>
    <lineage>
        <taxon>Eukaryota</taxon>
        <taxon>Fungi</taxon>
        <taxon>Dikarya</taxon>
        <taxon>Ascomycota</taxon>
        <taxon>Pezizomycotina</taxon>
        <taxon>Orbiliomycetes</taxon>
        <taxon>Orbiliales</taxon>
        <taxon>Orbiliaceae</taxon>
        <taxon>Orbilia</taxon>
    </lineage>
</organism>
<dbReference type="Pfam" id="PF12796">
    <property type="entry name" value="Ank_2"/>
    <property type="match status" value="3"/>
</dbReference>
<feature type="repeat" description="ANK" evidence="3">
    <location>
        <begin position="666"/>
        <end position="699"/>
    </location>
</feature>
<dbReference type="Proteomes" id="UP001375240">
    <property type="component" value="Unassembled WGS sequence"/>
</dbReference>